<evidence type="ECO:0008006" key="4">
    <source>
        <dbReference type="Google" id="ProtNLM"/>
    </source>
</evidence>
<feature type="compositionally biased region" description="Polar residues" evidence="1">
    <location>
        <begin position="107"/>
        <end position="120"/>
    </location>
</feature>
<feature type="region of interest" description="Disordered" evidence="1">
    <location>
        <begin position="94"/>
        <end position="120"/>
    </location>
</feature>
<proteinExistence type="predicted"/>
<reference evidence="2 3" key="1">
    <citation type="submission" date="2019-04" db="EMBL/GenBank/DDBJ databases">
        <title>Corynebacterium endometrii sp. nov., isolated from the uterus of a cow with endometritis.</title>
        <authorList>
            <person name="Ballas P."/>
            <person name="Ruckert C."/>
            <person name="Wagener K."/>
            <person name="Drillich M."/>
            <person name="Kaempfer P."/>
            <person name="Busse H.-J."/>
            <person name="Ehling-Schulz M."/>
        </authorList>
    </citation>
    <scope>NUCLEOTIDE SEQUENCE [LARGE SCALE GENOMIC DNA]</scope>
    <source>
        <strain evidence="2 3">LMM-1653</strain>
    </source>
</reference>
<keyword evidence="3" id="KW-1185">Reference proteome</keyword>
<gene>
    <name evidence="2" type="ORF">CENDO_04440</name>
</gene>
<evidence type="ECO:0000313" key="3">
    <source>
        <dbReference type="Proteomes" id="UP000296352"/>
    </source>
</evidence>
<dbReference type="EMBL" id="CP039247">
    <property type="protein sequence ID" value="QCB28178.1"/>
    <property type="molecule type" value="Genomic_DNA"/>
</dbReference>
<evidence type="ECO:0000313" key="2">
    <source>
        <dbReference type="EMBL" id="QCB28178.1"/>
    </source>
</evidence>
<protein>
    <recommendedName>
        <fullName evidence="4">DivIVA domain-containing protein</fullName>
    </recommendedName>
</protein>
<dbReference type="KEGG" id="cee:CENDO_04440"/>
<dbReference type="Proteomes" id="UP000296352">
    <property type="component" value="Chromosome"/>
</dbReference>
<dbReference type="AlphaFoldDB" id="A0A4V1CEI0"/>
<organism evidence="2 3">
    <name type="scientific">Corynebacterium endometrii</name>
    <dbReference type="NCBI Taxonomy" id="2488819"/>
    <lineage>
        <taxon>Bacteria</taxon>
        <taxon>Bacillati</taxon>
        <taxon>Actinomycetota</taxon>
        <taxon>Actinomycetes</taxon>
        <taxon>Mycobacteriales</taxon>
        <taxon>Corynebacteriaceae</taxon>
        <taxon>Corynebacterium</taxon>
    </lineage>
</organism>
<sequence>MNAMLSWIVLIAILILLIIFGTWAWSATFGWFDGLGTPDADIDVPRANRSAVENNRFADIAFDVVARGYRQDQVDDVIESLANRLAEAEARLARNAAPASPLDPKTQPLTGQSENLNLNG</sequence>
<name>A0A4V1CEI0_9CORY</name>
<evidence type="ECO:0000256" key="1">
    <source>
        <dbReference type="SAM" id="MobiDB-lite"/>
    </source>
</evidence>
<accession>A0A4V1CEI0</accession>